<reference evidence="3 4" key="1">
    <citation type="submission" date="2021-05" db="EMBL/GenBank/DDBJ databases">
        <title>Bacteria Genome sequencing.</title>
        <authorList>
            <person name="Takabe Y."/>
            <person name="Nakajima Y."/>
            <person name="Suzuki S."/>
            <person name="Shiozaki T."/>
        </authorList>
    </citation>
    <scope>NUCLEOTIDE SEQUENCE [LARGE SCALE GENOMIC DNA]</scope>
    <source>
        <strain evidence="3 4">AI_62</strain>
    </source>
</reference>
<keyword evidence="2" id="KW-0175">Coiled coil</keyword>
<evidence type="ECO:0008006" key="5">
    <source>
        <dbReference type="Google" id="ProtNLM"/>
    </source>
</evidence>
<evidence type="ECO:0000313" key="3">
    <source>
        <dbReference type="EMBL" id="GIT95479.1"/>
    </source>
</evidence>
<evidence type="ECO:0000313" key="4">
    <source>
        <dbReference type="Proteomes" id="UP000786693"/>
    </source>
</evidence>
<accession>A0ABQ4NM61</accession>
<comment type="similarity">
    <text evidence="1">Belongs to the PspA/Vipp/IM30 family.</text>
</comment>
<dbReference type="InterPro" id="IPR007157">
    <property type="entry name" value="PspA_VIPP1"/>
</dbReference>
<dbReference type="Pfam" id="PF04012">
    <property type="entry name" value="PspA_IM30"/>
    <property type="match status" value="1"/>
</dbReference>
<comment type="caution">
    <text evidence="3">The sequence shown here is derived from an EMBL/GenBank/DDBJ whole genome shotgun (WGS) entry which is preliminary data.</text>
</comment>
<evidence type="ECO:0000256" key="1">
    <source>
        <dbReference type="ARBA" id="ARBA00043985"/>
    </source>
</evidence>
<organism evidence="3 4">
    <name type="scientific">Jannaschia pagri</name>
    <dbReference type="NCBI Taxonomy" id="2829797"/>
    <lineage>
        <taxon>Bacteria</taxon>
        <taxon>Pseudomonadati</taxon>
        <taxon>Pseudomonadota</taxon>
        <taxon>Alphaproteobacteria</taxon>
        <taxon>Rhodobacterales</taxon>
        <taxon>Roseobacteraceae</taxon>
        <taxon>Jannaschia</taxon>
    </lineage>
</organism>
<dbReference type="Proteomes" id="UP000786693">
    <property type="component" value="Unassembled WGS sequence"/>
</dbReference>
<protein>
    <recommendedName>
        <fullName evidence="5">Phage shock protein A (PspA) family protein</fullName>
    </recommendedName>
</protein>
<name>A0ABQ4NM61_9RHOB</name>
<evidence type="ECO:0000256" key="2">
    <source>
        <dbReference type="SAM" id="Coils"/>
    </source>
</evidence>
<sequence length="234" mass="25947">MNNVHGDIDVLQTLSTLLRGASARAEEATRDRYAIELIDQKIREADTALRTAKAGLASLIQRERAERRQLDALTARTADLTERARQALADGRDDLAAEAAEAIARQEDEANQRQETLARLEARVIRLRGTVETAHRRLFDLRQGATAARALRREQDLQTRLRSTNLGQSPAAEAQDLIDRVLSRDDPGEEADILSDIDRDLNDVALPERLADGGYGPPTRTRAADVLARLKTQN</sequence>
<keyword evidence="4" id="KW-1185">Reference proteome</keyword>
<gene>
    <name evidence="3" type="ORF">JANAI62_21020</name>
</gene>
<proteinExistence type="inferred from homology"/>
<dbReference type="EMBL" id="BPFH01000003">
    <property type="protein sequence ID" value="GIT95479.1"/>
    <property type="molecule type" value="Genomic_DNA"/>
</dbReference>
<feature type="coiled-coil region" evidence="2">
    <location>
        <begin position="56"/>
        <end position="137"/>
    </location>
</feature>